<keyword evidence="2" id="KW-1185">Reference proteome</keyword>
<accession>A0A6A6FWV3</accession>
<sequence>MKDVCFGRSKAGQYFPLSAELLEKRLVKRVTPLQDFSNSYLSDEHDRVPVAEELRQIGRGFMGGDDGGPHYASATSARMIFCPLAAAPAAINESAKIVHADGTDSMRQVTFSILQLCIAPFADACLQPKPSLATAVVFTQLASSSQPWRTVEHGFTPGV</sequence>
<evidence type="ECO:0000313" key="1">
    <source>
        <dbReference type="EMBL" id="KAF2217844.1"/>
    </source>
</evidence>
<gene>
    <name evidence="1" type="ORF">CERZMDRAFT_92487</name>
</gene>
<dbReference type="EMBL" id="ML992662">
    <property type="protein sequence ID" value="KAF2217844.1"/>
    <property type="molecule type" value="Genomic_DNA"/>
</dbReference>
<evidence type="ECO:0000313" key="2">
    <source>
        <dbReference type="Proteomes" id="UP000799539"/>
    </source>
</evidence>
<dbReference type="AlphaFoldDB" id="A0A6A6FWV3"/>
<protein>
    <submittedName>
        <fullName evidence="1">Uncharacterized protein</fullName>
    </submittedName>
</protein>
<reference evidence="1" key="1">
    <citation type="journal article" date="2020" name="Stud. Mycol.">
        <title>101 Dothideomycetes genomes: a test case for predicting lifestyles and emergence of pathogens.</title>
        <authorList>
            <person name="Haridas S."/>
            <person name="Albert R."/>
            <person name="Binder M."/>
            <person name="Bloem J."/>
            <person name="Labutti K."/>
            <person name="Salamov A."/>
            <person name="Andreopoulos B."/>
            <person name="Baker S."/>
            <person name="Barry K."/>
            <person name="Bills G."/>
            <person name="Bluhm B."/>
            <person name="Cannon C."/>
            <person name="Castanera R."/>
            <person name="Culley D."/>
            <person name="Daum C."/>
            <person name="Ezra D."/>
            <person name="Gonzalez J."/>
            <person name="Henrissat B."/>
            <person name="Kuo A."/>
            <person name="Liang C."/>
            <person name="Lipzen A."/>
            <person name="Lutzoni F."/>
            <person name="Magnuson J."/>
            <person name="Mondo S."/>
            <person name="Nolan M."/>
            <person name="Ohm R."/>
            <person name="Pangilinan J."/>
            <person name="Park H.-J."/>
            <person name="Ramirez L."/>
            <person name="Alfaro M."/>
            <person name="Sun H."/>
            <person name="Tritt A."/>
            <person name="Yoshinaga Y."/>
            <person name="Zwiers L.-H."/>
            <person name="Turgeon B."/>
            <person name="Goodwin S."/>
            <person name="Spatafora J."/>
            <person name="Crous P."/>
            <person name="Grigoriev I."/>
        </authorList>
    </citation>
    <scope>NUCLEOTIDE SEQUENCE</scope>
    <source>
        <strain evidence="1">SCOH1-5</strain>
    </source>
</reference>
<dbReference type="OrthoDB" id="10009520at2759"/>
<dbReference type="Proteomes" id="UP000799539">
    <property type="component" value="Unassembled WGS sequence"/>
</dbReference>
<organism evidence="1 2">
    <name type="scientific">Cercospora zeae-maydis SCOH1-5</name>
    <dbReference type="NCBI Taxonomy" id="717836"/>
    <lineage>
        <taxon>Eukaryota</taxon>
        <taxon>Fungi</taxon>
        <taxon>Dikarya</taxon>
        <taxon>Ascomycota</taxon>
        <taxon>Pezizomycotina</taxon>
        <taxon>Dothideomycetes</taxon>
        <taxon>Dothideomycetidae</taxon>
        <taxon>Mycosphaerellales</taxon>
        <taxon>Mycosphaerellaceae</taxon>
        <taxon>Cercospora</taxon>
    </lineage>
</organism>
<name>A0A6A6FWV3_9PEZI</name>
<proteinExistence type="predicted"/>